<keyword evidence="2 8" id="KW-1277">Toxin-antitoxin system</keyword>
<dbReference type="InterPro" id="IPR029060">
    <property type="entry name" value="PIN-like_dom_sf"/>
</dbReference>
<evidence type="ECO:0000256" key="3">
    <source>
        <dbReference type="ARBA" id="ARBA00022722"/>
    </source>
</evidence>
<keyword evidence="11" id="KW-1185">Reference proteome</keyword>
<evidence type="ECO:0000256" key="5">
    <source>
        <dbReference type="ARBA" id="ARBA00022801"/>
    </source>
</evidence>
<evidence type="ECO:0000313" key="10">
    <source>
        <dbReference type="EMBL" id="TWJ07978.1"/>
    </source>
</evidence>
<sequence length="138" mass="14895">MDAYPVVDTSAAVAILSSEPDADWLVDFLAEAESAVMPAATYLELGMVLESRFGPAGTGAAARFVRDAGIEIVEVTAAAAERALEGWRRYGKGRHRAKLNFGDCIVYGMAAEFDRPILCVGEDFVHTDIPVIRPPSRH</sequence>
<keyword evidence="3 8" id="KW-0540">Nuclease</keyword>
<dbReference type="GO" id="GO:0090729">
    <property type="term" value="F:toxin activity"/>
    <property type="evidence" value="ECO:0007669"/>
    <property type="project" value="UniProtKB-KW"/>
</dbReference>
<keyword evidence="5 8" id="KW-0378">Hydrolase</keyword>
<evidence type="ECO:0000256" key="1">
    <source>
        <dbReference type="ARBA" id="ARBA00001946"/>
    </source>
</evidence>
<dbReference type="EMBL" id="VLLL01000009">
    <property type="protein sequence ID" value="TWJ07978.1"/>
    <property type="molecule type" value="Genomic_DNA"/>
</dbReference>
<dbReference type="Pfam" id="PF01850">
    <property type="entry name" value="PIN"/>
    <property type="match status" value="1"/>
</dbReference>
<evidence type="ECO:0000256" key="8">
    <source>
        <dbReference type="HAMAP-Rule" id="MF_00265"/>
    </source>
</evidence>
<evidence type="ECO:0000256" key="4">
    <source>
        <dbReference type="ARBA" id="ARBA00022723"/>
    </source>
</evidence>
<feature type="binding site" evidence="8">
    <location>
        <position position="103"/>
    </location>
    <ligand>
        <name>Mg(2+)</name>
        <dbReference type="ChEBI" id="CHEBI:18420"/>
    </ligand>
</feature>
<feature type="domain" description="PIN" evidence="9">
    <location>
        <begin position="6"/>
        <end position="128"/>
    </location>
</feature>
<evidence type="ECO:0000313" key="11">
    <source>
        <dbReference type="Proteomes" id="UP000321617"/>
    </source>
</evidence>
<evidence type="ECO:0000256" key="7">
    <source>
        <dbReference type="ARBA" id="ARBA00038093"/>
    </source>
</evidence>
<dbReference type="GO" id="GO:0004540">
    <property type="term" value="F:RNA nuclease activity"/>
    <property type="evidence" value="ECO:0007669"/>
    <property type="project" value="InterPro"/>
</dbReference>
<dbReference type="PANTHER" id="PTHR33653">
    <property type="entry name" value="RIBONUCLEASE VAPC2"/>
    <property type="match status" value="1"/>
</dbReference>
<dbReference type="CDD" id="cd09871">
    <property type="entry name" value="PIN_MtVapC28-VapC30-like"/>
    <property type="match status" value="1"/>
</dbReference>
<accession>A0A562UQV2</accession>
<feature type="binding site" evidence="8">
    <location>
        <position position="8"/>
    </location>
    <ligand>
        <name>Mg(2+)</name>
        <dbReference type="ChEBI" id="CHEBI:18420"/>
    </ligand>
</feature>
<evidence type="ECO:0000256" key="2">
    <source>
        <dbReference type="ARBA" id="ARBA00022649"/>
    </source>
</evidence>
<organism evidence="10 11">
    <name type="scientific">Stackebrandtia albiflava</name>
    <dbReference type="NCBI Taxonomy" id="406432"/>
    <lineage>
        <taxon>Bacteria</taxon>
        <taxon>Bacillati</taxon>
        <taxon>Actinomycetota</taxon>
        <taxon>Actinomycetes</taxon>
        <taxon>Glycomycetales</taxon>
        <taxon>Glycomycetaceae</taxon>
        <taxon>Stackebrandtia</taxon>
    </lineage>
</organism>
<comment type="cofactor">
    <cofactor evidence="1 8">
        <name>Mg(2+)</name>
        <dbReference type="ChEBI" id="CHEBI:18420"/>
    </cofactor>
</comment>
<reference evidence="10 11" key="1">
    <citation type="journal article" date="2013" name="Stand. Genomic Sci.">
        <title>Genomic Encyclopedia of Type Strains, Phase I: The one thousand microbial genomes (KMG-I) project.</title>
        <authorList>
            <person name="Kyrpides N.C."/>
            <person name="Woyke T."/>
            <person name="Eisen J.A."/>
            <person name="Garrity G."/>
            <person name="Lilburn T.G."/>
            <person name="Beck B.J."/>
            <person name="Whitman W.B."/>
            <person name="Hugenholtz P."/>
            <person name="Klenk H.P."/>
        </authorList>
    </citation>
    <scope>NUCLEOTIDE SEQUENCE [LARGE SCALE GENOMIC DNA]</scope>
    <source>
        <strain evidence="10 11">DSM 45044</strain>
    </source>
</reference>
<dbReference type="Gene3D" id="3.40.50.1010">
    <property type="entry name" value="5'-nuclease"/>
    <property type="match status" value="1"/>
</dbReference>
<dbReference type="InterPro" id="IPR002716">
    <property type="entry name" value="PIN_dom"/>
</dbReference>
<dbReference type="SUPFAM" id="SSF88723">
    <property type="entry name" value="PIN domain-like"/>
    <property type="match status" value="1"/>
</dbReference>
<dbReference type="RefSeq" id="WP_244615959.1">
    <property type="nucleotide sequence ID" value="NZ_BAABIJ010000005.1"/>
</dbReference>
<protein>
    <recommendedName>
        <fullName evidence="8">Ribonuclease VapC</fullName>
        <shortName evidence="8">RNase VapC</shortName>
        <ecNumber evidence="8">3.1.-.-</ecNumber>
    </recommendedName>
    <alternativeName>
        <fullName evidence="8">Toxin VapC</fullName>
    </alternativeName>
</protein>
<gene>
    <name evidence="8" type="primary">vapC</name>
    <name evidence="10" type="ORF">LX16_4761</name>
</gene>
<comment type="caution">
    <text evidence="10">The sequence shown here is derived from an EMBL/GenBank/DDBJ whole genome shotgun (WGS) entry which is preliminary data.</text>
</comment>
<evidence type="ECO:0000256" key="6">
    <source>
        <dbReference type="ARBA" id="ARBA00022842"/>
    </source>
</evidence>
<keyword evidence="8" id="KW-0800">Toxin</keyword>
<keyword evidence="4 8" id="KW-0479">Metal-binding</keyword>
<keyword evidence="6 8" id="KW-0460">Magnesium</keyword>
<dbReference type="GO" id="GO:0016787">
    <property type="term" value="F:hydrolase activity"/>
    <property type="evidence" value="ECO:0007669"/>
    <property type="project" value="UniProtKB-KW"/>
</dbReference>
<dbReference type="PANTHER" id="PTHR33653:SF1">
    <property type="entry name" value="RIBONUCLEASE VAPC2"/>
    <property type="match status" value="1"/>
</dbReference>
<dbReference type="InterPro" id="IPR050556">
    <property type="entry name" value="Type_II_TA_system_RNase"/>
</dbReference>
<evidence type="ECO:0000259" key="9">
    <source>
        <dbReference type="Pfam" id="PF01850"/>
    </source>
</evidence>
<name>A0A562UQV2_9ACTN</name>
<dbReference type="HAMAP" id="MF_00265">
    <property type="entry name" value="VapC_Nob1"/>
    <property type="match status" value="1"/>
</dbReference>
<dbReference type="GO" id="GO:0000287">
    <property type="term" value="F:magnesium ion binding"/>
    <property type="evidence" value="ECO:0007669"/>
    <property type="project" value="UniProtKB-UniRule"/>
</dbReference>
<proteinExistence type="inferred from homology"/>
<dbReference type="EC" id="3.1.-.-" evidence="8"/>
<dbReference type="InterPro" id="IPR022907">
    <property type="entry name" value="VapC_family"/>
</dbReference>
<dbReference type="AlphaFoldDB" id="A0A562UQV2"/>
<comment type="similarity">
    <text evidence="7 8">Belongs to the PINc/VapC protein family.</text>
</comment>
<dbReference type="Proteomes" id="UP000321617">
    <property type="component" value="Unassembled WGS sequence"/>
</dbReference>
<comment type="function">
    <text evidence="8">Toxic component of a toxin-antitoxin (TA) system. An RNase.</text>
</comment>